<gene>
    <name evidence="6" type="ORF">ACFSOX_16145</name>
</gene>
<comment type="similarity">
    <text evidence="2">Belongs to the virb1 family.</text>
</comment>
<feature type="domain" description="Transglycosylase SLT" evidence="5">
    <location>
        <begin position="161"/>
        <end position="260"/>
    </location>
</feature>
<dbReference type="Gene3D" id="1.10.530.10">
    <property type="match status" value="1"/>
</dbReference>
<evidence type="ECO:0000256" key="4">
    <source>
        <dbReference type="SAM" id="SignalP"/>
    </source>
</evidence>
<dbReference type="EMBL" id="JBHUIW010000019">
    <property type="protein sequence ID" value="MFD2183688.1"/>
    <property type="molecule type" value="Genomic_DNA"/>
</dbReference>
<dbReference type="SUPFAM" id="SSF53955">
    <property type="entry name" value="Lysozyme-like"/>
    <property type="match status" value="1"/>
</dbReference>
<comment type="caution">
    <text evidence="6">The sequence shown here is derived from an EMBL/GenBank/DDBJ whole genome shotgun (WGS) entry which is preliminary data.</text>
</comment>
<evidence type="ECO:0000313" key="7">
    <source>
        <dbReference type="Proteomes" id="UP001597314"/>
    </source>
</evidence>
<accession>A0ABW5AL49</accession>
<evidence type="ECO:0000256" key="3">
    <source>
        <dbReference type="SAM" id="MobiDB-lite"/>
    </source>
</evidence>
<evidence type="ECO:0000256" key="2">
    <source>
        <dbReference type="ARBA" id="ARBA00009387"/>
    </source>
</evidence>
<keyword evidence="7" id="KW-1185">Reference proteome</keyword>
<organism evidence="6 7">
    <name type="scientific">Rhodoplanes azumiensis</name>
    <dbReference type="NCBI Taxonomy" id="1897628"/>
    <lineage>
        <taxon>Bacteria</taxon>
        <taxon>Pseudomonadati</taxon>
        <taxon>Pseudomonadota</taxon>
        <taxon>Alphaproteobacteria</taxon>
        <taxon>Hyphomicrobiales</taxon>
        <taxon>Nitrobacteraceae</taxon>
        <taxon>Rhodoplanes</taxon>
    </lineage>
</organism>
<evidence type="ECO:0000259" key="5">
    <source>
        <dbReference type="Pfam" id="PF01464"/>
    </source>
</evidence>
<dbReference type="InterPro" id="IPR023346">
    <property type="entry name" value="Lysozyme-like_dom_sf"/>
</dbReference>
<dbReference type="Pfam" id="PF01464">
    <property type="entry name" value="SLT"/>
    <property type="match status" value="1"/>
</dbReference>
<name>A0ABW5AL49_9BRAD</name>
<feature type="compositionally biased region" description="Basic and acidic residues" evidence="3">
    <location>
        <begin position="38"/>
        <end position="52"/>
    </location>
</feature>
<feature type="region of interest" description="Disordered" evidence="3">
    <location>
        <begin position="37"/>
        <end position="72"/>
    </location>
</feature>
<dbReference type="InterPro" id="IPR008258">
    <property type="entry name" value="Transglycosylase_SLT_dom_1"/>
</dbReference>
<keyword evidence="4" id="KW-0732">Signal</keyword>
<dbReference type="Proteomes" id="UP001597314">
    <property type="component" value="Unassembled WGS sequence"/>
</dbReference>
<dbReference type="PANTHER" id="PTHR37423:SF2">
    <property type="entry name" value="MEMBRANE-BOUND LYTIC MUREIN TRANSGLYCOSYLASE C"/>
    <property type="match status" value="1"/>
</dbReference>
<feature type="signal peptide" evidence="4">
    <location>
        <begin position="1"/>
        <end position="20"/>
    </location>
</feature>
<evidence type="ECO:0000256" key="1">
    <source>
        <dbReference type="ARBA" id="ARBA00007734"/>
    </source>
</evidence>
<dbReference type="RefSeq" id="WP_378478839.1">
    <property type="nucleotide sequence ID" value="NZ_JBHUIW010000019.1"/>
</dbReference>
<dbReference type="PANTHER" id="PTHR37423">
    <property type="entry name" value="SOLUBLE LYTIC MUREIN TRANSGLYCOSYLASE-RELATED"/>
    <property type="match status" value="1"/>
</dbReference>
<evidence type="ECO:0000313" key="6">
    <source>
        <dbReference type="EMBL" id="MFD2183688.1"/>
    </source>
</evidence>
<sequence>MLLSCMAVAAAAVTTFATKAVPPTVPATVAAAASALRPDGRRATVEPARDGAVDDAQAALGSPDSALPSDDAIDAHDVDAHDVDARDGDDAKVDDADDVPPLRLEMPTVRALTAADLPPASVFAYGRRDRLRGLPGRAWSADMVARLLAAGDRTGFRAIAEREARAFGIPPEFADAVMAIESSYNPATIGADGEIGLMQLMPATARMLGFAGTLEELAVPETNIHYGVRYLAGAWRLGRQDICTAAMKYRAGHGETRFSYRSVDYCLKVRAHLAARGVVVTGAVPEPTFGEPVGAGAVRRPSLAARTDLDALNAGLRQIGAAPARDTAR</sequence>
<reference evidence="7" key="1">
    <citation type="journal article" date="2019" name="Int. J. Syst. Evol. Microbiol.">
        <title>The Global Catalogue of Microorganisms (GCM) 10K type strain sequencing project: providing services to taxonomists for standard genome sequencing and annotation.</title>
        <authorList>
            <consortium name="The Broad Institute Genomics Platform"/>
            <consortium name="The Broad Institute Genome Sequencing Center for Infectious Disease"/>
            <person name="Wu L."/>
            <person name="Ma J."/>
        </authorList>
    </citation>
    <scope>NUCLEOTIDE SEQUENCE [LARGE SCALE GENOMIC DNA]</scope>
    <source>
        <strain evidence="7">CGMCC 1.6774</strain>
    </source>
</reference>
<comment type="similarity">
    <text evidence="1">Belongs to the transglycosylase Slt family.</text>
</comment>
<feature type="chain" id="PRO_5046480007" evidence="4">
    <location>
        <begin position="21"/>
        <end position="329"/>
    </location>
</feature>
<protein>
    <submittedName>
        <fullName evidence="6">Lytic transglycosylase domain-containing protein</fullName>
    </submittedName>
</protein>
<proteinExistence type="inferred from homology"/>